<dbReference type="InterPro" id="IPR016181">
    <property type="entry name" value="Acyl_CoA_acyltransferase"/>
</dbReference>
<protein>
    <recommendedName>
        <fullName evidence="1">N-acetyltransferase domain-containing protein</fullName>
    </recommendedName>
</protein>
<name>A0A0F8XW15_9ZZZZ</name>
<reference evidence="2" key="1">
    <citation type="journal article" date="2015" name="Nature">
        <title>Complex archaea that bridge the gap between prokaryotes and eukaryotes.</title>
        <authorList>
            <person name="Spang A."/>
            <person name="Saw J.H."/>
            <person name="Jorgensen S.L."/>
            <person name="Zaremba-Niedzwiedzka K."/>
            <person name="Martijn J."/>
            <person name="Lind A.E."/>
            <person name="van Eijk R."/>
            <person name="Schleper C."/>
            <person name="Guy L."/>
            <person name="Ettema T.J."/>
        </authorList>
    </citation>
    <scope>NUCLEOTIDE SEQUENCE</scope>
</reference>
<evidence type="ECO:0000259" key="1">
    <source>
        <dbReference type="PROSITE" id="PS51186"/>
    </source>
</evidence>
<evidence type="ECO:0000313" key="2">
    <source>
        <dbReference type="EMBL" id="KKK73158.1"/>
    </source>
</evidence>
<proteinExistence type="predicted"/>
<feature type="domain" description="N-acetyltransferase" evidence="1">
    <location>
        <begin position="43"/>
        <end position="197"/>
    </location>
</feature>
<dbReference type="PROSITE" id="PS51186">
    <property type="entry name" value="GNAT"/>
    <property type="match status" value="1"/>
</dbReference>
<accession>A0A0F8XW15</accession>
<dbReference type="Pfam" id="PF00583">
    <property type="entry name" value="Acetyltransf_1"/>
    <property type="match status" value="1"/>
</dbReference>
<organism evidence="2">
    <name type="scientific">marine sediment metagenome</name>
    <dbReference type="NCBI Taxonomy" id="412755"/>
    <lineage>
        <taxon>unclassified sequences</taxon>
        <taxon>metagenomes</taxon>
        <taxon>ecological metagenomes</taxon>
    </lineage>
</organism>
<sequence length="210" mass="23887">MSPEDGESWYELHVELESLIVVQPNEGFDEYRDNDLRRYTGPISIVSGEPEQAVEIGEIELWYMDGSRACETDLDIVDVCDSLGQEEYEYAASIFSNGVLDSSIVEEPISDDVLVLHSIAIRPEYRGKGYGLRVTRKIVETLGYRCGAVLLKPAPLQFSAREADKEWMSRMGMSAFSTDRETAIRKLTDYWNVLDLRLTKDPSIYCIAYF</sequence>
<comment type="caution">
    <text evidence="2">The sequence shown here is derived from an EMBL/GenBank/DDBJ whole genome shotgun (WGS) entry which is preliminary data.</text>
</comment>
<dbReference type="AlphaFoldDB" id="A0A0F8XW15"/>
<dbReference type="SUPFAM" id="SSF55729">
    <property type="entry name" value="Acyl-CoA N-acyltransferases (Nat)"/>
    <property type="match status" value="1"/>
</dbReference>
<dbReference type="CDD" id="cd04301">
    <property type="entry name" value="NAT_SF"/>
    <property type="match status" value="1"/>
</dbReference>
<dbReference type="InterPro" id="IPR000182">
    <property type="entry name" value="GNAT_dom"/>
</dbReference>
<gene>
    <name evidence="2" type="ORF">LCGC14_2896630</name>
</gene>
<dbReference type="EMBL" id="LAZR01056913">
    <property type="protein sequence ID" value="KKK73158.1"/>
    <property type="molecule type" value="Genomic_DNA"/>
</dbReference>
<dbReference type="GO" id="GO:0016747">
    <property type="term" value="F:acyltransferase activity, transferring groups other than amino-acyl groups"/>
    <property type="evidence" value="ECO:0007669"/>
    <property type="project" value="InterPro"/>
</dbReference>